<dbReference type="Proteomes" id="UP000887116">
    <property type="component" value="Unassembled WGS sequence"/>
</dbReference>
<accession>A0A8X6H3I4</accession>
<dbReference type="AlphaFoldDB" id="A0A8X6H3I4"/>
<dbReference type="EMBL" id="BMAO01036973">
    <property type="protein sequence ID" value="GFR14465.1"/>
    <property type="molecule type" value="Genomic_DNA"/>
</dbReference>
<keyword evidence="2" id="KW-1185">Reference proteome</keyword>
<evidence type="ECO:0000313" key="1">
    <source>
        <dbReference type="EMBL" id="GFR14465.1"/>
    </source>
</evidence>
<evidence type="ECO:0000313" key="2">
    <source>
        <dbReference type="Proteomes" id="UP000887116"/>
    </source>
</evidence>
<comment type="caution">
    <text evidence="1">The sequence shown here is derived from an EMBL/GenBank/DDBJ whole genome shotgun (WGS) entry which is preliminary data.</text>
</comment>
<name>A0A8X6H3I4_TRICU</name>
<feature type="non-terminal residue" evidence="1">
    <location>
        <position position="1"/>
    </location>
</feature>
<proteinExistence type="predicted"/>
<reference evidence="1" key="1">
    <citation type="submission" date="2020-07" db="EMBL/GenBank/DDBJ databases">
        <title>Multicomponent nature underlies the extraordinary mechanical properties of spider dragline silk.</title>
        <authorList>
            <person name="Kono N."/>
            <person name="Nakamura H."/>
            <person name="Mori M."/>
            <person name="Yoshida Y."/>
            <person name="Ohtoshi R."/>
            <person name="Malay A.D."/>
            <person name="Moran D.A.P."/>
            <person name="Tomita M."/>
            <person name="Numata K."/>
            <person name="Arakawa K."/>
        </authorList>
    </citation>
    <scope>NUCLEOTIDE SEQUENCE</scope>
</reference>
<protein>
    <submittedName>
        <fullName evidence="1">Uncharacterized protein</fullName>
    </submittedName>
</protein>
<dbReference type="OrthoDB" id="8958038at2759"/>
<gene>
    <name evidence="1" type="ORF">TNCT_476181</name>
</gene>
<organism evidence="1 2">
    <name type="scientific">Trichonephila clavata</name>
    <name type="common">Joro spider</name>
    <name type="synonym">Nephila clavata</name>
    <dbReference type="NCBI Taxonomy" id="2740835"/>
    <lineage>
        <taxon>Eukaryota</taxon>
        <taxon>Metazoa</taxon>
        <taxon>Ecdysozoa</taxon>
        <taxon>Arthropoda</taxon>
        <taxon>Chelicerata</taxon>
        <taxon>Arachnida</taxon>
        <taxon>Araneae</taxon>
        <taxon>Araneomorphae</taxon>
        <taxon>Entelegynae</taxon>
        <taxon>Araneoidea</taxon>
        <taxon>Nephilidae</taxon>
        <taxon>Trichonephila</taxon>
    </lineage>
</organism>
<sequence length="49" mass="5686">GDVRLAKVKMKNGEFLRAIDRLIPLELSVKLDTSKNLRSRHGLVWKQRV</sequence>